<gene>
    <name evidence="2" type="ORF">Mal64_19550</name>
</gene>
<protein>
    <recommendedName>
        <fullName evidence="4">PEP-CTERM protein-sorting domain-containing protein</fullName>
    </recommendedName>
</protein>
<reference evidence="2 3" key="1">
    <citation type="submission" date="2019-02" db="EMBL/GenBank/DDBJ databases">
        <title>Deep-cultivation of Planctomycetes and their phenomic and genomic characterization uncovers novel biology.</title>
        <authorList>
            <person name="Wiegand S."/>
            <person name="Jogler M."/>
            <person name="Boedeker C."/>
            <person name="Pinto D."/>
            <person name="Vollmers J."/>
            <person name="Rivas-Marin E."/>
            <person name="Kohn T."/>
            <person name="Peeters S.H."/>
            <person name="Heuer A."/>
            <person name="Rast P."/>
            <person name="Oberbeckmann S."/>
            <person name="Bunk B."/>
            <person name="Jeske O."/>
            <person name="Meyerdierks A."/>
            <person name="Storesund J.E."/>
            <person name="Kallscheuer N."/>
            <person name="Luecker S."/>
            <person name="Lage O.M."/>
            <person name="Pohl T."/>
            <person name="Merkel B.J."/>
            <person name="Hornburger P."/>
            <person name="Mueller R.-W."/>
            <person name="Bruemmer F."/>
            <person name="Labrenz M."/>
            <person name="Spormann A.M."/>
            <person name="Op Den Camp H."/>
            <person name="Overmann J."/>
            <person name="Amann R."/>
            <person name="Jetten M.S.M."/>
            <person name="Mascher T."/>
            <person name="Medema M.H."/>
            <person name="Devos D.P."/>
            <person name="Kaster A.-K."/>
            <person name="Ovreas L."/>
            <person name="Rohde M."/>
            <person name="Galperin M.Y."/>
            <person name="Jogler C."/>
        </authorList>
    </citation>
    <scope>NUCLEOTIDE SEQUENCE [LARGE SCALE GENOMIC DNA]</scope>
    <source>
        <strain evidence="2 3">Mal64</strain>
    </source>
</reference>
<dbReference type="GO" id="GO:0004553">
    <property type="term" value="F:hydrolase activity, hydrolyzing O-glycosyl compounds"/>
    <property type="evidence" value="ECO:0007669"/>
    <property type="project" value="InterPro"/>
</dbReference>
<organism evidence="2 3">
    <name type="scientific">Pseudobythopirellula maris</name>
    <dbReference type="NCBI Taxonomy" id="2527991"/>
    <lineage>
        <taxon>Bacteria</taxon>
        <taxon>Pseudomonadati</taxon>
        <taxon>Planctomycetota</taxon>
        <taxon>Planctomycetia</taxon>
        <taxon>Pirellulales</taxon>
        <taxon>Lacipirellulaceae</taxon>
        <taxon>Pseudobythopirellula</taxon>
    </lineage>
</organism>
<dbReference type="EMBL" id="SJPQ01000002">
    <property type="protein sequence ID" value="TWT88472.1"/>
    <property type="molecule type" value="Genomic_DNA"/>
</dbReference>
<sequence precursor="true">MARRMKLIASLATSAAFGLGLVATASAQVLVMEDFESYADTSALNAVWDSGNGTGELIDEDYEVFVFGEDPDPVGIRAYPEGGQGVYHPGGTAMEYLPTFAGGEPLLPTTEKSIVVQGEMFDIGVAGNKRMSIGLRSNAPENLIELGQYNDPASGPYYRAVLFPAPSEALDPSWQQFELPLELDGDDENEEVSLGDIGEVWYTYRATITPTDITFQLDVFSDGLDAATGEAGWDSTVTHPIITGPNGYDSLRIGGPSGIGSGGGGMIFDNLLLELVDAAVDTSGDYNGNGIVDAADFTLWRDSLGDEVSAGTGADGNGDGFITDLDYDVWVNTFGNGELNESFATAVPEPASALLAILSIGLFATRGRRA</sequence>
<evidence type="ECO:0000256" key="1">
    <source>
        <dbReference type="SAM" id="SignalP"/>
    </source>
</evidence>
<keyword evidence="1" id="KW-0732">Signal</keyword>
<proteinExistence type="predicted"/>
<dbReference type="InterPro" id="IPR018247">
    <property type="entry name" value="EF_Hand_1_Ca_BS"/>
</dbReference>
<feature type="signal peptide" evidence="1">
    <location>
        <begin position="1"/>
        <end position="27"/>
    </location>
</feature>
<comment type="caution">
    <text evidence="2">The sequence shown here is derived from an EMBL/GenBank/DDBJ whole genome shotgun (WGS) entry which is preliminary data.</text>
</comment>
<dbReference type="Proteomes" id="UP000315440">
    <property type="component" value="Unassembled WGS sequence"/>
</dbReference>
<dbReference type="Pfam" id="PF00404">
    <property type="entry name" value="Dockerin_1"/>
    <property type="match status" value="1"/>
</dbReference>
<feature type="chain" id="PRO_5023077212" description="PEP-CTERM protein-sorting domain-containing protein" evidence="1">
    <location>
        <begin position="28"/>
        <end position="370"/>
    </location>
</feature>
<evidence type="ECO:0000313" key="2">
    <source>
        <dbReference type="EMBL" id="TWT88472.1"/>
    </source>
</evidence>
<dbReference type="GO" id="GO:0000272">
    <property type="term" value="P:polysaccharide catabolic process"/>
    <property type="evidence" value="ECO:0007669"/>
    <property type="project" value="InterPro"/>
</dbReference>
<dbReference type="AlphaFoldDB" id="A0A5C5ZLZ6"/>
<dbReference type="InterPro" id="IPR002105">
    <property type="entry name" value="Dockerin_1_rpt"/>
</dbReference>
<evidence type="ECO:0008006" key="4">
    <source>
        <dbReference type="Google" id="ProtNLM"/>
    </source>
</evidence>
<evidence type="ECO:0000313" key="3">
    <source>
        <dbReference type="Proteomes" id="UP000315440"/>
    </source>
</evidence>
<accession>A0A5C5ZLZ6</accession>
<name>A0A5C5ZLZ6_9BACT</name>
<keyword evidence="3" id="KW-1185">Reference proteome</keyword>
<dbReference type="PROSITE" id="PS00018">
    <property type="entry name" value="EF_HAND_1"/>
    <property type="match status" value="2"/>
</dbReference>